<dbReference type="InterPro" id="IPR036388">
    <property type="entry name" value="WH-like_DNA-bd_sf"/>
</dbReference>
<evidence type="ECO:0000259" key="2">
    <source>
        <dbReference type="SMART" id="SM00316"/>
    </source>
</evidence>
<dbReference type="eggNOG" id="COG2996">
    <property type="taxonomic scope" value="Bacteria"/>
</dbReference>
<dbReference type="InterPro" id="IPR012340">
    <property type="entry name" value="NA-bd_OB-fold"/>
</dbReference>
<dbReference type="OrthoDB" id="9801597at2"/>
<accession>G5H9G1</accession>
<dbReference type="Pfam" id="PF13509">
    <property type="entry name" value="S1_2"/>
    <property type="match status" value="2"/>
</dbReference>
<evidence type="ECO:0000256" key="1">
    <source>
        <dbReference type="PIRNR" id="PIRNR012524"/>
    </source>
</evidence>
<gene>
    <name evidence="3" type="ORF">HMPREF9450_02247</name>
</gene>
<dbReference type="STRING" id="742725.HMPREF9450_02247"/>
<dbReference type="PANTHER" id="PTHR37296:SF1">
    <property type="entry name" value="CONSERVED VIRULENCE FACTOR B"/>
    <property type="match status" value="1"/>
</dbReference>
<dbReference type="EMBL" id="ADLD01000013">
    <property type="protein sequence ID" value="EHB92198.1"/>
    <property type="molecule type" value="Genomic_DNA"/>
</dbReference>
<reference evidence="3 4" key="1">
    <citation type="submission" date="2011-08" db="EMBL/GenBank/DDBJ databases">
        <title>The Genome Sequence of Alistipes indistinctus YIT 12060.</title>
        <authorList>
            <consortium name="The Broad Institute Genome Sequencing Platform"/>
            <person name="Earl A."/>
            <person name="Ward D."/>
            <person name="Feldgarden M."/>
            <person name="Gevers D."/>
            <person name="Morotomi M."/>
            <person name="Young S.K."/>
            <person name="Zeng Q."/>
            <person name="Gargeya S."/>
            <person name="Fitzgerald M."/>
            <person name="Haas B."/>
            <person name="Abouelleil A."/>
            <person name="Alvarado L."/>
            <person name="Arachchi H.M."/>
            <person name="Berlin A."/>
            <person name="Brown A."/>
            <person name="Chapman S.B."/>
            <person name="Chen Z."/>
            <person name="Dunbar C."/>
            <person name="Freedman E."/>
            <person name="Gearin G."/>
            <person name="Gellesch M."/>
            <person name="Goldberg J."/>
            <person name="Griggs A."/>
            <person name="Gujja S."/>
            <person name="Heiman D."/>
            <person name="Howarth C."/>
            <person name="Larson L."/>
            <person name="Lui A."/>
            <person name="MacDonald P.J.P."/>
            <person name="Montmayeur A."/>
            <person name="Murphy C."/>
            <person name="Neiman D."/>
            <person name="Pearson M."/>
            <person name="Priest M."/>
            <person name="Roberts A."/>
            <person name="Saif S."/>
            <person name="Shea T."/>
            <person name="Shenoy N."/>
            <person name="Sisk P."/>
            <person name="Stolte C."/>
            <person name="Sykes S."/>
            <person name="Wortman J."/>
            <person name="Nusbaum C."/>
            <person name="Birren B."/>
        </authorList>
    </citation>
    <scope>NUCLEOTIDE SEQUENCE [LARGE SCALE GENOMIC DNA]</scope>
    <source>
        <strain evidence="3 4">YIT 12060</strain>
    </source>
</reference>
<dbReference type="AlphaFoldDB" id="G5H9G1"/>
<organism evidence="3 4">
    <name type="scientific">Alistipes indistinctus YIT 12060</name>
    <dbReference type="NCBI Taxonomy" id="742725"/>
    <lineage>
        <taxon>Bacteria</taxon>
        <taxon>Pseudomonadati</taxon>
        <taxon>Bacteroidota</taxon>
        <taxon>Bacteroidia</taxon>
        <taxon>Bacteroidales</taxon>
        <taxon>Rikenellaceae</taxon>
        <taxon>Alistipes</taxon>
    </lineage>
</organism>
<proteinExistence type="inferred from homology"/>
<dbReference type="GeneID" id="92814733"/>
<feature type="domain" description="S1 motif" evidence="2">
    <location>
        <begin position="3"/>
        <end position="64"/>
    </location>
</feature>
<dbReference type="Pfam" id="PF17783">
    <property type="entry name" value="WHD_CvfB"/>
    <property type="match status" value="1"/>
</dbReference>
<dbReference type="SMART" id="SM00316">
    <property type="entry name" value="S1"/>
    <property type="match status" value="2"/>
</dbReference>
<comment type="caution">
    <text evidence="3">The sequence shown here is derived from an EMBL/GenBank/DDBJ whole genome shotgun (WGS) entry which is preliminary data.</text>
</comment>
<evidence type="ECO:0000313" key="3">
    <source>
        <dbReference type="EMBL" id="EHB92198.1"/>
    </source>
</evidence>
<evidence type="ECO:0000313" key="4">
    <source>
        <dbReference type="Proteomes" id="UP000006008"/>
    </source>
</evidence>
<dbReference type="Gene3D" id="2.40.50.140">
    <property type="entry name" value="Nucleic acid-binding proteins"/>
    <property type="match status" value="1"/>
</dbReference>
<comment type="similarity">
    <text evidence="1">Belongs to the CvfB family.</text>
</comment>
<dbReference type="PANTHER" id="PTHR37296">
    <property type="entry name" value="CONSERVED VIRULENCE FACTOR B"/>
    <property type="match status" value="1"/>
</dbReference>
<name>G5H9G1_9BACT</name>
<keyword evidence="4" id="KW-1185">Reference proteome</keyword>
<dbReference type="PIRSF" id="PIRSF012524">
    <property type="entry name" value="YitL_S1"/>
    <property type="match status" value="1"/>
</dbReference>
<dbReference type="Proteomes" id="UP000006008">
    <property type="component" value="Unassembled WGS sequence"/>
</dbReference>
<dbReference type="PATRIC" id="fig|742725.3.peg.2315"/>
<dbReference type="GO" id="GO:0003676">
    <property type="term" value="F:nucleic acid binding"/>
    <property type="evidence" value="ECO:0007669"/>
    <property type="project" value="InterPro"/>
</dbReference>
<dbReference type="InterPro" id="IPR003029">
    <property type="entry name" value="S1_domain"/>
</dbReference>
<dbReference type="InterPro" id="IPR040764">
    <property type="entry name" value="CvfB_WH"/>
</dbReference>
<protein>
    <recommendedName>
        <fullName evidence="2">S1 motif domain-containing protein</fullName>
    </recommendedName>
</protein>
<dbReference type="RefSeq" id="WP_009135053.1">
    <property type="nucleotide sequence ID" value="NZ_CP102250.1"/>
</dbReference>
<feature type="domain" description="S1 motif" evidence="2">
    <location>
        <begin position="145"/>
        <end position="207"/>
    </location>
</feature>
<dbReference type="Gene3D" id="1.10.10.10">
    <property type="entry name" value="Winged helix-like DNA-binding domain superfamily/Winged helix DNA-binding domain"/>
    <property type="match status" value="1"/>
</dbReference>
<dbReference type="InterPro" id="IPR039566">
    <property type="entry name" value="CvfB_S1_st"/>
</dbReference>
<dbReference type="HOGENOM" id="CLU_064885_1_0_10"/>
<sequence>MLSAGHYYKLRVNRISDFGLYLSDNEENEVLLPNRYVSLENKVGDELDVFVYCDSEDRLVATTDRPLATVGEAACLKVVDKTIHGAFLDWGLKAKDLFLPNRNMQGRVEAGRSYVVFLYNDNVTGRVVATMLLNGFVNNQELTLRPREEVDILVASQNEIGYRVILNNRHWGMLYRNQLFRPVQIGDRLKGYVSRITEDNRVDVALQQQGYDEVKKSAARLVELLQGQGGTLPLWDASAPDEVARLTGMSKKVFKRSAGLLMKQGRITMQEGRISLVDEE</sequence>
<dbReference type="InterPro" id="IPR014464">
    <property type="entry name" value="CvfB_fam"/>
</dbReference>